<evidence type="ECO:0008006" key="3">
    <source>
        <dbReference type="Google" id="ProtNLM"/>
    </source>
</evidence>
<gene>
    <name evidence="1" type="ORF">RGQ30_22550</name>
</gene>
<dbReference type="EMBL" id="AP028947">
    <property type="protein sequence ID" value="BET26754.1"/>
    <property type="molecule type" value="Genomic_DNA"/>
</dbReference>
<keyword evidence="2" id="KW-1185">Reference proteome</keyword>
<dbReference type="SUPFAM" id="SSF56300">
    <property type="entry name" value="Metallo-dependent phosphatases"/>
    <property type="match status" value="1"/>
</dbReference>
<dbReference type="RefSeq" id="WP_130555801.1">
    <property type="nucleotide sequence ID" value="NZ_AP028947.1"/>
</dbReference>
<evidence type="ECO:0000313" key="1">
    <source>
        <dbReference type="EMBL" id="BET26754.1"/>
    </source>
</evidence>
<dbReference type="KEGG" id="lto:RGQ30_22550"/>
<proteinExistence type="predicted"/>
<dbReference type="AlphaFoldDB" id="A0AA86J3X6"/>
<reference evidence="1 2" key="1">
    <citation type="submission" date="2023-10" db="EMBL/GenBank/DDBJ databases">
        <title>Complete Genome Sequence of Limnobacter thiooxidans CS-K2T, Isolated from freshwater lake sediments in Bavaria, Germany.</title>
        <authorList>
            <person name="Naruki M."/>
            <person name="Watanabe A."/>
            <person name="Warashina T."/>
            <person name="Morita T."/>
            <person name="Arakawa K."/>
        </authorList>
    </citation>
    <scope>NUCLEOTIDE SEQUENCE [LARGE SCALE GENOMIC DNA]</scope>
    <source>
        <strain evidence="1 2">CS-K2</strain>
    </source>
</reference>
<sequence>MIEKAGRSCPIRYQYGAAKIAKAPATPCDVLYVVGGLYGNPYALDAIEALAAQETGVVRICFNGDFNWFNKSADGFLAINQRVLKHDCILGNVEAELGEALDVADCGCAYPEDVDQGVVDRSNFIHTELKRTAQQQPELLARLLEKPFFARYSVSGLNVAVVHGDGDSLAGWRFDPVHLSRSDEAPWRVSLFDKAQVNVFASSHTCSAAFHPEPLPGGRTGLISNNGAAGMPSAPGSLDGLFTRISASALSEQIPEQVREQSRVLQATQIDGLWIEQVRVQFDQAKWQQHFLSEWPEGSAAHTSYFKRISQGI</sequence>
<evidence type="ECO:0000313" key="2">
    <source>
        <dbReference type="Proteomes" id="UP001329151"/>
    </source>
</evidence>
<organism evidence="1 2">
    <name type="scientific">Limnobacter thiooxidans</name>
    <dbReference type="NCBI Taxonomy" id="131080"/>
    <lineage>
        <taxon>Bacteria</taxon>
        <taxon>Pseudomonadati</taxon>
        <taxon>Pseudomonadota</taxon>
        <taxon>Betaproteobacteria</taxon>
        <taxon>Burkholderiales</taxon>
        <taxon>Burkholderiaceae</taxon>
        <taxon>Limnobacter</taxon>
    </lineage>
</organism>
<accession>A0AA86J3X6</accession>
<protein>
    <recommendedName>
        <fullName evidence="3">Calcineurin-like phosphoesterase domain-containing protein</fullName>
    </recommendedName>
</protein>
<name>A0AA86J3X6_9BURK</name>
<dbReference type="Proteomes" id="UP001329151">
    <property type="component" value="Chromosome"/>
</dbReference>
<dbReference type="InterPro" id="IPR029052">
    <property type="entry name" value="Metallo-depent_PP-like"/>
</dbReference>
<dbReference type="Gene3D" id="3.60.21.10">
    <property type="match status" value="1"/>
</dbReference>